<dbReference type="SUPFAM" id="SSF52540">
    <property type="entry name" value="P-loop containing nucleoside triphosphate hydrolases"/>
    <property type="match status" value="1"/>
</dbReference>
<dbReference type="InterPro" id="IPR052754">
    <property type="entry name" value="NTPase_KAP_P-loop"/>
</dbReference>
<comment type="caution">
    <text evidence="5">The sequence shown here is derived from an EMBL/GenBank/DDBJ whole genome shotgun (WGS) entry which is preliminary data.</text>
</comment>
<dbReference type="AlphaFoldDB" id="A0A4R4V0S0"/>
<dbReference type="Pfam" id="PF07693">
    <property type="entry name" value="KAP_NTPase"/>
    <property type="match status" value="1"/>
</dbReference>
<feature type="compositionally biased region" description="Basic and acidic residues" evidence="1">
    <location>
        <begin position="284"/>
        <end position="303"/>
    </location>
</feature>
<feature type="compositionally biased region" description="Polar residues" evidence="1">
    <location>
        <begin position="255"/>
        <end position="264"/>
    </location>
</feature>
<keyword evidence="2" id="KW-0472">Membrane</keyword>
<feature type="region of interest" description="Disordered" evidence="1">
    <location>
        <begin position="234"/>
        <end position="303"/>
    </location>
</feature>
<sequence length="810" mass="90090">MLMAEGWSSSCLRGGFHGLRRRRAGDCALMRRMASDAPGEQFRDLPPCSAGPCSVDRAGVLHSSELGECCQVVGCFDHALEGRRIGCRAVAIDDDGWDIEPGTELRRTELHARYGGNRQSGIAPIANSRNILIFTGDSGGQYGYTYDGWHADRTYHYTGEGQTGPQTFVRGNKALADASRKVRLFIDGSRKAYVQYVGEFRLPDEEPWYYGESEGSDGRLRQVIVFRLEPKDPSIVEPPSVTSKETPRPKMRGDGSSTEVSGLTSDVDPEEAPAAHVEGPKASPRSEHDKWSSDKPATTDELKRDGLAEVIARRIKDFSESESERDASFLIHIDGPWGTGKSTILELLKKKITDDYLVVEFDAWKHASVSPSWWALLAQLRAEISRAQGSWWKRAWFRVKEVTKRGLRGSTPYIATAFVVGFLLLALWIAWPYLQPTKPATSVASSAKLWFGVVGGVAAVALGVSRFVWWESARGAKRLEQVHKNPMDEVTWYFTWLLKSSPKRVVFFLDDLDRCNDRHVVDLLDSVQTLVRDSPNEGGRAAYFVVAAHGSWLRRAYETAHEPFKGAVDEPGRGLGHLFINKLFQLTVPMPTLSAGTKQIFLDKMLGAEKAPAPPGKRAENAEQATEQEDQLSSELSYSSSDEEIMEAYRAATPEAQARNAHRVVERLVSAEVVETREHTLQKFGPLLDSNPRSLKRFTNTYGVLRSVRTLEGSDVGSDMLAFWLVLQTRWPILTEYLEANLNSLGDGSEVFQFDVLPESFKPLTEDPELHYVLRHAPEGVKLTPDAIRACCGAQAVPDDEEEEEEPVAS</sequence>
<feature type="domain" description="ScoMcrA-like SRA" evidence="4">
    <location>
        <begin position="106"/>
        <end position="234"/>
    </location>
</feature>
<dbReference type="Pfam" id="PF26348">
    <property type="entry name" value="SRA_ScoMcrA"/>
    <property type="match status" value="1"/>
</dbReference>
<dbReference type="Proteomes" id="UP000294744">
    <property type="component" value="Unassembled WGS sequence"/>
</dbReference>
<dbReference type="InterPro" id="IPR058712">
    <property type="entry name" value="SRA_ScoMcrA"/>
</dbReference>
<evidence type="ECO:0000259" key="4">
    <source>
        <dbReference type="Pfam" id="PF26348"/>
    </source>
</evidence>
<organism evidence="5 6">
    <name type="scientific">Saccharopolyspora aridisoli</name>
    <dbReference type="NCBI Taxonomy" id="2530385"/>
    <lineage>
        <taxon>Bacteria</taxon>
        <taxon>Bacillati</taxon>
        <taxon>Actinomycetota</taxon>
        <taxon>Actinomycetes</taxon>
        <taxon>Pseudonocardiales</taxon>
        <taxon>Pseudonocardiaceae</taxon>
        <taxon>Saccharopolyspora</taxon>
    </lineage>
</organism>
<accession>A0A4R4V0S0</accession>
<dbReference type="OrthoDB" id="88903at2"/>
<feature type="region of interest" description="Disordered" evidence="1">
    <location>
        <begin position="609"/>
        <end position="638"/>
    </location>
</feature>
<keyword evidence="2" id="KW-1133">Transmembrane helix</keyword>
<dbReference type="EMBL" id="SMKV01000003">
    <property type="protein sequence ID" value="TDC95792.1"/>
    <property type="molecule type" value="Genomic_DNA"/>
</dbReference>
<evidence type="ECO:0000313" key="5">
    <source>
        <dbReference type="EMBL" id="TDC95792.1"/>
    </source>
</evidence>
<evidence type="ECO:0000256" key="2">
    <source>
        <dbReference type="SAM" id="Phobius"/>
    </source>
</evidence>
<feature type="transmembrane region" description="Helical" evidence="2">
    <location>
        <begin position="413"/>
        <end position="434"/>
    </location>
</feature>
<keyword evidence="2" id="KW-0812">Transmembrane</keyword>
<feature type="transmembrane region" description="Helical" evidence="2">
    <location>
        <begin position="449"/>
        <end position="469"/>
    </location>
</feature>
<reference evidence="5 6" key="1">
    <citation type="submission" date="2019-03" db="EMBL/GenBank/DDBJ databases">
        <title>Draft genome sequences of novel Actinobacteria.</title>
        <authorList>
            <person name="Sahin N."/>
            <person name="Ay H."/>
            <person name="Saygin H."/>
        </authorList>
    </citation>
    <scope>NUCLEOTIDE SEQUENCE [LARGE SCALE GENOMIC DNA]</scope>
    <source>
        <strain evidence="5 6">16K404</strain>
    </source>
</reference>
<protein>
    <submittedName>
        <fullName evidence="5">Uncharacterized protein</fullName>
    </submittedName>
</protein>
<name>A0A4R4V0S0_9PSEU</name>
<dbReference type="PANTHER" id="PTHR22674">
    <property type="entry name" value="NTPASE, KAP FAMILY P-LOOP DOMAIN-CONTAINING 1"/>
    <property type="match status" value="1"/>
</dbReference>
<dbReference type="Gene3D" id="3.40.50.300">
    <property type="entry name" value="P-loop containing nucleotide triphosphate hydrolases"/>
    <property type="match status" value="1"/>
</dbReference>
<keyword evidence="6" id="KW-1185">Reference proteome</keyword>
<dbReference type="InterPro" id="IPR027417">
    <property type="entry name" value="P-loop_NTPase"/>
</dbReference>
<gene>
    <name evidence="5" type="ORF">E1161_03090</name>
</gene>
<dbReference type="InterPro" id="IPR011646">
    <property type="entry name" value="KAP_P-loop"/>
</dbReference>
<proteinExistence type="predicted"/>
<evidence type="ECO:0000313" key="6">
    <source>
        <dbReference type="Proteomes" id="UP000294744"/>
    </source>
</evidence>
<dbReference type="PANTHER" id="PTHR22674:SF6">
    <property type="entry name" value="NTPASE KAP FAMILY P-LOOP DOMAIN-CONTAINING PROTEIN 1"/>
    <property type="match status" value="1"/>
</dbReference>
<feature type="domain" description="KAP NTPase" evidence="3">
    <location>
        <begin position="311"/>
        <end position="707"/>
    </location>
</feature>
<evidence type="ECO:0000259" key="3">
    <source>
        <dbReference type="Pfam" id="PF07693"/>
    </source>
</evidence>
<evidence type="ECO:0000256" key="1">
    <source>
        <dbReference type="SAM" id="MobiDB-lite"/>
    </source>
</evidence>